<accession>A0A3N1HJR2</accession>
<feature type="domain" description="RNA polymerase sigma factor 70 region 4 type 2" evidence="6">
    <location>
        <begin position="140"/>
        <end position="193"/>
    </location>
</feature>
<dbReference type="InterPro" id="IPR036388">
    <property type="entry name" value="WH-like_DNA-bd_sf"/>
</dbReference>
<sequence length="201" mass="22686">MTGRERKLQAVSTTGDGDADGVSAEELLCLVARGDDRAFERLYDVVAGKVLSLVRRVLRDHAQSEEVTQEVLVEVWRTAARYDPERGSAMAWVMTMAHRRAVDRVRSAQSATRREDLAARRDVETPFDAVSEQVASRIERRQVQRCLTMLTELQRESILLGYFQGYTYPETASVLGIPLGTVKTRMRDGLIRLRDCLGVTR</sequence>
<dbReference type="GO" id="GO:0003677">
    <property type="term" value="F:DNA binding"/>
    <property type="evidence" value="ECO:0007669"/>
    <property type="project" value="InterPro"/>
</dbReference>
<keyword evidence="8" id="KW-1185">Reference proteome</keyword>
<dbReference type="AlphaFoldDB" id="A0A3N1HJR2"/>
<dbReference type="InterPro" id="IPR013325">
    <property type="entry name" value="RNA_pol_sigma_r2"/>
</dbReference>
<evidence type="ECO:0000259" key="6">
    <source>
        <dbReference type="Pfam" id="PF08281"/>
    </source>
</evidence>
<protein>
    <submittedName>
        <fullName evidence="7">RNA polymerase sigma-70 factor (ECF subfamily)</fullName>
    </submittedName>
</protein>
<dbReference type="EMBL" id="RJKM01000001">
    <property type="protein sequence ID" value="ROP42691.1"/>
    <property type="molecule type" value="Genomic_DNA"/>
</dbReference>
<evidence type="ECO:0000256" key="3">
    <source>
        <dbReference type="ARBA" id="ARBA00023082"/>
    </source>
</evidence>
<dbReference type="SUPFAM" id="SSF88946">
    <property type="entry name" value="Sigma2 domain of RNA polymerase sigma factors"/>
    <property type="match status" value="1"/>
</dbReference>
<dbReference type="CDD" id="cd06171">
    <property type="entry name" value="Sigma70_r4"/>
    <property type="match status" value="1"/>
</dbReference>
<dbReference type="InterPro" id="IPR013324">
    <property type="entry name" value="RNA_pol_sigma_r3/r4-like"/>
</dbReference>
<feature type="domain" description="RNA polymerase sigma-70 region 2" evidence="5">
    <location>
        <begin position="43"/>
        <end position="109"/>
    </location>
</feature>
<reference evidence="7 8" key="1">
    <citation type="submission" date="2018-11" db="EMBL/GenBank/DDBJ databases">
        <title>Sequencing the genomes of 1000 actinobacteria strains.</title>
        <authorList>
            <person name="Klenk H.-P."/>
        </authorList>
    </citation>
    <scope>NUCLEOTIDE SEQUENCE [LARGE SCALE GENOMIC DNA]</scope>
    <source>
        <strain evidence="7 8">DSM 44231</strain>
    </source>
</reference>
<dbReference type="RefSeq" id="WP_123748662.1">
    <property type="nucleotide sequence ID" value="NZ_RJKM01000001.1"/>
</dbReference>
<dbReference type="SUPFAM" id="SSF88659">
    <property type="entry name" value="Sigma3 and sigma4 domains of RNA polymerase sigma factors"/>
    <property type="match status" value="1"/>
</dbReference>
<gene>
    <name evidence="7" type="ORF">EDD40_8199</name>
</gene>
<evidence type="ECO:0000313" key="7">
    <source>
        <dbReference type="EMBL" id="ROP42691.1"/>
    </source>
</evidence>
<name>A0A3N1HJR2_9PSEU</name>
<dbReference type="InterPro" id="IPR013249">
    <property type="entry name" value="RNA_pol_sigma70_r4_t2"/>
</dbReference>
<evidence type="ECO:0000256" key="4">
    <source>
        <dbReference type="ARBA" id="ARBA00023163"/>
    </source>
</evidence>
<evidence type="ECO:0000256" key="2">
    <source>
        <dbReference type="ARBA" id="ARBA00023015"/>
    </source>
</evidence>
<dbReference type="Gene3D" id="1.10.10.10">
    <property type="entry name" value="Winged helix-like DNA-binding domain superfamily/Winged helix DNA-binding domain"/>
    <property type="match status" value="1"/>
</dbReference>
<evidence type="ECO:0000256" key="1">
    <source>
        <dbReference type="ARBA" id="ARBA00010641"/>
    </source>
</evidence>
<dbReference type="Pfam" id="PF08281">
    <property type="entry name" value="Sigma70_r4_2"/>
    <property type="match status" value="1"/>
</dbReference>
<keyword evidence="4" id="KW-0804">Transcription</keyword>
<dbReference type="Proteomes" id="UP000268727">
    <property type="component" value="Unassembled WGS sequence"/>
</dbReference>
<dbReference type="InterPro" id="IPR014284">
    <property type="entry name" value="RNA_pol_sigma-70_dom"/>
</dbReference>
<evidence type="ECO:0000259" key="5">
    <source>
        <dbReference type="Pfam" id="PF04542"/>
    </source>
</evidence>
<organism evidence="7 8">
    <name type="scientific">Saccharothrix texasensis</name>
    <dbReference type="NCBI Taxonomy" id="103734"/>
    <lineage>
        <taxon>Bacteria</taxon>
        <taxon>Bacillati</taxon>
        <taxon>Actinomycetota</taxon>
        <taxon>Actinomycetes</taxon>
        <taxon>Pseudonocardiales</taxon>
        <taxon>Pseudonocardiaceae</taxon>
        <taxon>Saccharothrix</taxon>
    </lineage>
</organism>
<dbReference type="PANTHER" id="PTHR43133">
    <property type="entry name" value="RNA POLYMERASE ECF-TYPE SIGMA FACTO"/>
    <property type="match status" value="1"/>
</dbReference>
<dbReference type="OrthoDB" id="9784272at2"/>
<keyword evidence="2" id="KW-0805">Transcription regulation</keyword>
<dbReference type="GO" id="GO:0016987">
    <property type="term" value="F:sigma factor activity"/>
    <property type="evidence" value="ECO:0007669"/>
    <property type="project" value="UniProtKB-KW"/>
</dbReference>
<dbReference type="Pfam" id="PF04542">
    <property type="entry name" value="Sigma70_r2"/>
    <property type="match status" value="1"/>
</dbReference>
<dbReference type="PANTHER" id="PTHR43133:SF66">
    <property type="entry name" value="ECF RNA POLYMERASE SIGMA FACTOR SIGK"/>
    <property type="match status" value="1"/>
</dbReference>
<dbReference type="Gene3D" id="1.10.1740.10">
    <property type="match status" value="1"/>
</dbReference>
<dbReference type="InterPro" id="IPR039425">
    <property type="entry name" value="RNA_pol_sigma-70-like"/>
</dbReference>
<dbReference type="NCBIfam" id="NF007228">
    <property type="entry name" value="PRK09646.1"/>
    <property type="match status" value="1"/>
</dbReference>
<dbReference type="NCBIfam" id="TIGR02937">
    <property type="entry name" value="sigma70-ECF"/>
    <property type="match status" value="1"/>
</dbReference>
<dbReference type="GO" id="GO:0006352">
    <property type="term" value="P:DNA-templated transcription initiation"/>
    <property type="evidence" value="ECO:0007669"/>
    <property type="project" value="InterPro"/>
</dbReference>
<evidence type="ECO:0000313" key="8">
    <source>
        <dbReference type="Proteomes" id="UP000268727"/>
    </source>
</evidence>
<keyword evidence="3" id="KW-0731">Sigma factor</keyword>
<comment type="caution">
    <text evidence="7">The sequence shown here is derived from an EMBL/GenBank/DDBJ whole genome shotgun (WGS) entry which is preliminary data.</text>
</comment>
<proteinExistence type="inferred from homology"/>
<comment type="similarity">
    <text evidence="1">Belongs to the sigma-70 factor family. ECF subfamily.</text>
</comment>
<dbReference type="InterPro" id="IPR007627">
    <property type="entry name" value="RNA_pol_sigma70_r2"/>
</dbReference>